<evidence type="ECO:0000313" key="1">
    <source>
        <dbReference type="EMBL" id="CAL1543778.1"/>
    </source>
</evidence>
<dbReference type="SUPFAM" id="SSF50494">
    <property type="entry name" value="Trypsin-like serine proteases"/>
    <property type="match status" value="1"/>
</dbReference>
<keyword evidence="2" id="KW-1185">Reference proteome</keyword>
<dbReference type="EMBL" id="CAXITT010000574">
    <property type="protein sequence ID" value="CAL1543778.1"/>
    <property type="molecule type" value="Genomic_DNA"/>
</dbReference>
<evidence type="ECO:0000313" key="2">
    <source>
        <dbReference type="Proteomes" id="UP001497497"/>
    </source>
</evidence>
<dbReference type="InterPro" id="IPR009003">
    <property type="entry name" value="Peptidase_S1_PA"/>
</dbReference>
<gene>
    <name evidence="1" type="ORF">GSLYS_00017291001</name>
</gene>
<name>A0AAV2IAC1_LYMST</name>
<reference evidence="1 2" key="1">
    <citation type="submission" date="2024-04" db="EMBL/GenBank/DDBJ databases">
        <authorList>
            <consortium name="Genoscope - CEA"/>
            <person name="William W."/>
        </authorList>
    </citation>
    <scope>NUCLEOTIDE SEQUENCE [LARGE SCALE GENOMIC DNA]</scope>
</reference>
<evidence type="ECO:0008006" key="3">
    <source>
        <dbReference type="Google" id="ProtNLM"/>
    </source>
</evidence>
<accession>A0AAV2IAC1</accession>
<protein>
    <recommendedName>
        <fullName evidence="3">Peptidase S1 domain-containing protein</fullName>
    </recommendedName>
</protein>
<comment type="caution">
    <text evidence="1">The sequence shown here is derived from an EMBL/GenBank/DDBJ whole genome shotgun (WGS) entry which is preliminary data.</text>
</comment>
<dbReference type="Proteomes" id="UP001497497">
    <property type="component" value="Unassembled WGS sequence"/>
</dbReference>
<dbReference type="AlphaFoldDB" id="A0AAV2IAC1"/>
<proteinExistence type="predicted"/>
<sequence>MSSQGLEGECEIEVDFVDEGDLEGRFKSCSKNPEHKDFLSLKTLQFKDLPEHHQTSWSLDFIYHVAQFTVRLVVNCISPDRPCDCGQENTSQDRQCKCLRGNVRQVGSGLVKGLAGPDQLTPDIRDSTKTYFILVTAAHVIFDTREAQKTEIEFFYDDPHDRSSERKAFGLRVLNTNWEADFSEVLCFTEDHVISETLNNRTFFRKKSNKIKWSYPKWWLSDSVSKECQTLSQDLAGHISHHHGTSKKVALGNIVSAEDQVISEKWNDLVFERKLLHNNYITLANKKKKIVLEQYETVSQDLVVHISHPHGTSKKVTFGNIVSADTGNGHYQLIYSLATCKGSSGGPVFVIPKDIYDRNNTFENLDSIYSVPHARHHGNELNSSSSWTVYFSDCNKMMDKPDSSVDDPTLDKQNRVRLSLLNIEDLPLESRSYYNLFYIKYLSEFTVGIHVLNDATFDSKNMASGFVIRLANNGDIRPDLEDTTKTYFIMVTAAHVISDTSQAKETEINFFCDDLQDMSSVRKAFGWRVLNSDKETNVSEVLCVTTDQVIRSMLEEYFFKQPWRKAPNLLSELTSTVKECLADSFLLSVVCRDSLTFTNKKREHNLLFEVCMCLNSAFERLVLLTLLKDIDSFASDIFLRIYDETFYSSYSVTSQSYVLDYVKFLDKYLREKPSLKEKLLSAFSNKNKEDLIECIQRTSQELYCEIMLGVKHKLTFQISHHGRKEISFDNSCVTDEVSGKNRWDSHDDSPVFTTLCTVLSKDDTDEAKMSGISLRLQQYCFDLSNKTLQTDDVTTISFPRYDTGPIHPIGF</sequence>
<organism evidence="1 2">
    <name type="scientific">Lymnaea stagnalis</name>
    <name type="common">Great pond snail</name>
    <name type="synonym">Helix stagnalis</name>
    <dbReference type="NCBI Taxonomy" id="6523"/>
    <lineage>
        <taxon>Eukaryota</taxon>
        <taxon>Metazoa</taxon>
        <taxon>Spiralia</taxon>
        <taxon>Lophotrochozoa</taxon>
        <taxon>Mollusca</taxon>
        <taxon>Gastropoda</taxon>
        <taxon>Heterobranchia</taxon>
        <taxon>Euthyneura</taxon>
        <taxon>Panpulmonata</taxon>
        <taxon>Hygrophila</taxon>
        <taxon>Lymnaeoidea</taxon>
        <taxon>Lymnaeidae</taxon>
        <taxon>Lymnaea</taxon>
    </lineage>
</organism>